<organism evidence="4 5">
    <name type="scientific">Frankia nepalensis</name>
    <dbReference type="NCBI Taxonomy" id="1836974"/>
    <lineage>
        <taxon>Bacteria</taxon>
        <taxon>Bacillati</taxon>
        <taxon>Actinomycetota</taxon>
        <taxon>Actinomycetes</taxon>
        <taxon>Frankiales</taxon>
        <taxon>Frankiaceae</taxon>
        <taxon>Frankia</taxon>
    </lineage>
</organism>
<dbReference type="Pfam" id="PF05305">
    <property type="entry name" value="DUF732"/>
    <property type="match status" value="1"/>
</dbReference>
<reference evidence="4" key="1">
    <citation type="submission" date="2020-12" db="EMBL/GenBank/DDBJ databases">
        <title>Genomic characterization of non-nitrogen-fixing Frankia strains.</title>
        <authorList>
            <person name="Carlos-Shanley C."/>
            <person name="Guerra T."/>
            <person name="Hahn D."/>
        </authorList>
    </citation>
    <scope>NUCLEOTIDE SEQUENCE</scope>
    <source>
        <strain evidence="4">CN6</strain>
    </source>
</reference>
<feature type="signal peptide" evidence="2">
    <location>
        <begin position="1"/>
        <end position="31"/>
    </location>
</feature>
<feature type="chain" id="PRO_5037612198" evidence="2">
    <location>
        <begin position="32"/>
        <end position="240"/>
    </location>
</feature>
<dbReference type="RefSeq" id="WP_203004575.1">
    <property type="nucleotide sequence ID" value="NZ_JADWYV010000123.1"/>
</dbReference>
<dbReference type="EMBL" id="JAEACQ010000170">
    <property type="protein sequence ID" value="MBL7628096.1"/>
    <property type="molecule type" value="Genomic_DNA"/>
</dbReference>
<dbReference type="PROSITE" id="PS51257">
    <property type="entry name" value="PROKAR_LIPOPROTEIN"/>
    <property type="match status" value="1"/>
</dbReference>
<dbReference type="AlphaFoldDB" id="A0A937URS3"/>
<keyword evidence="2" id="KW-0732">Signal</keyword>
<dbReference type="InterPro" id="IPR007969">
    <property type="entry name" value="DUF732"/>
</dbReference>
<feature type="domain" description="DUF732" evidence="3">
    <location>
        <begin position="83"/>
        <end position="139"/>
    </location>
</feature>
<evidence type="ECO:0000313" key="4">
    <source>
        <dbReference type="EMBL" id="MBL7628096.1"/>
    </source>
</evidence>
<keyword evidence="5" id="KW-1185">Reference proteome</keyword>
<evidence type="ECO:0000313" key="5">
    <source>
        <dbReference type="Proteomes" id="UP000604475"/>
    </source>
</evidence>
<accession>A0A937URS3</accession>
<name>A0A937URS3_9ACTN</name>
<feature type="compositionally biased region" description="Low complexity" evidence="1">
    <location>
        <begin position="37"/>
        <end position="61"/>
    </location>
</feature>
<feature type="region of interest" description="Disordered" evidence="1">
    <location>
        <begin position="37"/>
        <end position="64"/>
    </location>
</feature>
<sequence>MRPWTLAARAAVGVLAGALALALTGCGPSLADDLPPVAAASPTAGSTTGGPSQPPASSASPTLPPGDKAYLLQIAETLPDLDADDEWKIQQATWTCVELDAGMTLRGAATTSALVSEGKLSVGDAVTLARAAVPNYCPEHAAQLATDGNAPLDRTLDASGQGACFWLDYARELSGGGQAVGDIDLAYAVFAASEMAKRAFPADFRTAWLAMTSDISSPEGLAERRALCEQHGWGGPGQPA</sequence>
<protein>
    <submittedName>
        <fullName evidence="4">DUF732 domain-containing protein</fullName>
    </submittedName>
</protein>
<evidence type="ECO:0000256" key="1">
    <source>
        <dbReference type="SAM" id="MobiDB-lite"/>
    </source>
</evidence>
<comment type="caution">
    <text evidence="4">The sequence shown here is derived from an EMBL/GenBank/DDBJ whole genome shotgun (WGS) entry which is preliminary data.</text>
</comment>
<proteinExistence type="predicted"/>
<evidence type="ECO:0000259" key="3">
    <source>
        <dbReference type="Pfam" id="PF05305"/>
    </source>
</evidence>
<dbReference type="Proteomes" id="UP000604475">
    <property type="component" value="Unassembled WGS sequence"/>
</dbReference>
<gene>
    <name evidence="4" type="ORF">I7412_13260</name>
</gene>
<evidence type="ECO:0000256" key="2">
    <source>
        <dbReference type="SAM" id="SignalP"/>
    </source>
</evidence>